<dbReference type="Proteomes" id="UP000585638">
    <property type="component" value="Unassembled WGS sequence"/>
</dbReference>
<reference evidence="2 3" key="1">
    <citation type="submission" date="2020-08" db="EMBL/GenBank/DDBJ databases">
        <title>Sequencing the genomes of 1000 actinobacteria strains.</title>
        <authorList>
            <person name="Klenk H.-P."/>
        </authorList>
    </citation>
    <scope>NUCLEOTIDE SEQUENCE [LARGE SCALE GENOMIC DNA]</scope>
    <source>
        <strain evidence="2 3">DSM 43851</strain>
    </source>
</reference>
<dbReference type="Gene3D" id="1.10.10.2120">
    <property type="match status" value="1"/>
</dbReference>
<dbReference type="InterPro" id="IPR047794">
    <property type="entry name" value="C45_proenzyme-like"/>
</dbReference>
<comment type="caution">
    <text evidence="2">The sequence shown here is derived from an EMBL/GenBank/DDBJ whole genome shotgun (WGS) entry which is preliminary data.</text>
</comment>
<evidence type="ECO:0000313" key="3">
    <source>
        <dbReference type="Proteomes" id="UP000585638"/>
    </source>
</evidence>
<dbReference type="InterPro" id="IPR005079">
    <property type="entry name" value="Peptidase_C45_hydrolase"/>
</dbReference>
<organism evidence="2 3">
    <name type="scientific">Kutzneria kofuensis</name>
    <dbReference type="NCBI Taxonomy" id="103725"/>
    <lineage>
        <taxon>Bacteria</taxon>
        <taxon>Bacillati</taxon>
        <taxon>Actinomycetota</taxon>
        <taxon>Actinomycetes</taxon>
        <taxon>Pseudonocardiales</taxon>
        <taxon>Pseudonocardiaceae</taxon>
        <taxon>Kutzneria</taxon>
    </lineage>
</organism>
<dbReference type="PANTHER" id="PTHR34180:SF1">
    <property type="entry name" value="BETA-ALANYL-DOPAMINE_CARCININE HYDROLASE"/>
    <property type="match status" value="1"/>
</dbReference>
<evidence type="ECO:0000259" key="1">
    <source>
        <dbReference type="Pfam" id="PF03417"/>
    </source>
</evidence>
<dbReference type="Pfam" id="PF03417">
    <property type="entry name" value="AAT"/>
    <property type="match status" value="1"/>
</dbReference>
<dbReference type="RefSeq" id="WP_221338253.1">
    <property type="nucleotide sequence ID" value="NZ_JACHIR010000001.1"/>
</dbReference>
<dbReference type="NCBIfam" id="NF040521">
    <property type="entry name" value="C45_proenzyme"/>
    <property type="match status" value="1"/>
</dbReference>
<accession>A0A7W9KPG9</accession>
<dbReference type="InterPro" id="IPR047801">
    <property type="entry name" value="Peptidase_C45"/>
</dbReference>
<protein>
    <recommendedName>
        <fullName evidence="1">Peptidase C45 hydrolase domain-containing protein</fullName>
    </recommendedName>
</protein>
<feature type="domain" description="Peptidase C45 hydrolase" evidence="1">
    <location>
        <begin position="118"/>
        <end position="329"/>
    </location>
</feature>
<keyword evidence="3" id="KW-1185">Reference proteome</keyword>
<gene>
    <name evidence="2" type="ORF">BJ998_007443</name>
</gene>
<dbReference type="PANTHER" id="PTHR34180">
    <property type="entry name" value="PEPTIDASE C45"/>
    <property type="match status" value="1"/>
</dbReference>
<dbReference type="EMBL" id="JACHIR010000001">
    <property type="protein sequence ID" value="MBB5896247.1"/>
    <property type="molecule type" value="Genomic_DNA"/>
</dbReference>
<sequence>MDVPLVRATGDPTELGRMHGAARATALREFLADDLCRLNRILWHPVSPAGLRPVIAAYDEAITAAVPRLAAEITGLAEGAGISRDEAVLLQIRREVLGYRTVPARGDCTTYARSGSGLPVLAQTVDLNGDLEDQLSVLDLDLSGRRSLVLSFAGQLGYLGLNSAGLAIGLNLLLGGEWAAGVPPYLAIRELLDRADDVDQAITLLHGLPLASSRCFMLCDRRKAAVVEAVAGRLRVRTGDELVHTNHFLHPDLEPFDALNPFARRSSVRRLHTCLDRLAQVPVTASAEQHFAVLSTPPIHVAGNGDIRRERTVATVVLHPTLGELHLRTGDSDRTGSVVHSVPVSFR</sequence>
<dbReference type="AlphaFoldDB" id="A0A7W9KPG9"/>
<dbReference type="Gene3D" id="3.60.60.10">
    <property type="entry name" value="Penicillin V Acylase, Chain A"/>
    <property type="match status" value="1"/>
</dbReference>
<proteinExistence type="predicted"/>
<name>A0A7W9KPG9_9PSEU</name>
<evidence type="ECO:0000313" key="2">
    <source>
        <dbReference type="EMBL" id="MBB5896247.1"/>
    </source>
</evidence>